<evidence type="ECO:0008006" key="4">
    <source>
        <dbReference type="Google" id="ProtNLM"/>
    </source>
</evidence>
<evidence type="ECO:0000313" key="3">
    <source>
        <dbReference type="Proteomes" id="UP000807716"/>
    </source>
</evidence>
<dbReference type="OrthoDB" id="10298489at2759"/>
<sequence length="103" mass="11483">MKLSSALQTLMVMVVSCNLVSGYTLMRCKHDNRSMEADWDHTKEICNQLGSGSRLMRVCLRAAQEYCMVEASAGDNQDVQLNQIEAFKARCIQENSANTVSTC</sequence>
<comment type="caution">
    <text evidence="2">The sequence shown here is derived from an EMBL/GenBank/DDBJ whole genome shotgun (WGS) entry which is preliminary data.</text>
</comment>
<feature type="signal peptide" evidence="1">
    <location>
        <begin position="1"/>
        <end position="22"/>
    </location>
</feature>
<dbReference type="AlphaFoldDB" id="A0A9P6U6K5"/>
<reference evidence="2" key="1">
    <citation type="journal article" date="2020" name="Fungal Divers.">
        <title>Resolving the Mortierellaceae phylogeny through synthesis of multi-gene phylogenetics and phylogenomics.</title>
        <authorList>
            <person name="Vandepol N."/>
            <person name="Liber J."/>
            <person name="Desiro A."/>
            <person name="Na H."/>
            <person name="Kennedy M."/>
            <person name="Barry K."/>
            <person name="Grigoriev I.V."/>
            <person name="Miller A.N."/>
            <person name="O'Donnell K."/>
            <person name="Stajich J.E."/>
            <person name="Bonito G."/>
        </authorList>
    </citation>
    <scope>NUCLEOTIDE SEQUENCE</scope>
    <source>
        <strain evidence="2">BC1065</strain>
    </source>
</reference>
<name>A0A9P6U6K5_9FUNG</name>
<dbReference type="Proteomes" id="UP000807716">
    <property type="component" value="Unassembled WGS sequence"/>
</dbReference>
<keyword evidence="1" id="KW-0732">Signal</keyword>
<dbReference type="PROSITE" id="PS51257">
    <property type="entry name" value="PROKAR_LIPOPROTEIN"/>
    <property type="match status" value="1"/>
</dbReference>
<proteinExistence type="predicted"/>
<evidence type="ECO:0000256" key="1">
    <source>
        <dbReference type="SAM" id="SignalP"/>
    </source>
</evidence>
<feature type="chain" id="PRO_5040246160" description="Secreted protein" evidence="1">
    <location>
        <begin position="23"/>
        <end position="103"/>
    </location>
</feature>
<organism evidence="2 3">
    <name type="scientific">Actinomortierella ambigua</name>
    <dbReference type="NCBI Taxonomy" id="1343610"/>
    <lineage>
        <taxon>Eukaryota</taxon>
        <taxon>Fungi</taxon>
        <taxon>Fungi incertae sedis</taxon>
        <taxon>Mucoromycota</taxon>
        <taxon>Mortierellomycotina</taxon>
        <taxon>Mortierellomycetes</taxon>
        <taxon>Mortierellales</taxon>
        <taxon>Mortierellaceae</taxon>
        <taxon>Actinomortierella</taxon>
    </lineage>
</organism>
<evidence type="ECO:0000313" key="2">
    <source>
        <dbReference type="EMBL" id="KAG0261461.1"/>
    </source>
</evidence>
<accession>A0A9P6U6K5</accession>
<dbReference type="EMBL" id="JAAAJB010000215">
    <property type="protein sequence ID" value="KAG0261461.1"/>
    <property type="molecule type" value="Genomic_DNA"/>
</dbReference>
<protein>
    <recommendedName>
        <fullName evidence="4">Secreted protein</fullName>
    </recommendedName>
</protein>
<gene>
    <name evidence="2" type="ORF">DFQ27_002940</name>
</gene>
<keyword evidence="3" id="KW-1185">Reference proteome</keyword>